<dbReference type="Proteomes" id="UP000231823">
    <property type="component" value="Chromosome"/>
</dbReference>
<dbReference type="OrthoDB" id="387367at2"/>
<dbReference type="NCBIfam" id="NF045846">
    <property type="entry name" value="MSC0882_dom"/>
    <property type="match status" value="1"/>
</dbReference>
<evidence type="ECO:0000256" key="1">
    <source>
        <dbReference type="SAM" id="MobiDB-lite"/>
    </source>
</evidence>
<feature type="transmembrane region" description="Helical" evidence="2">
    <location>
        <begin position="304"/>
        <end position="328"/>
    </location>
</feature>
<evidence type="ECO:0000256" key="2">
    <source>
        <dbReference type="SAM" id="Phobius"/>
    </source>
</evidence>
<dbReference type="InterPro" id="IPR059214">
    <property type="entry name" value="MSC_0882-like"/>
</dbReference>
<organism evidence="3 4">
    <name type="scientific">Spiroplasma floricola 23-6</name>
    <dbReference type="NCBI Taxonomy" id="1336749"/>
    <lineage>
        <taxon>Bacteria</taxon>
        <taxon>Bacillati</taxon>
        <taxon>Mycoplasmatota</taxon>
        <taxon>Mollicutes</taxon>
        <taxon>Entomoplasmatales</taxon>
        <taxon>Spiroplasmataceae</taxon>
        <taxon>Spiroplasma</taxon>
    </lineage>
</organism>
<protein>
    <recommendedName>
        <fullName evidence="5">Transmembrane protein</fullName>
    </recommendedName>
</protein>
<feature type="transmembrane region" description="Helical" evidence="2">
    <location>
        <begin position="412"/>
        <end position="431"/>
    </location>
</feature>
<feature type="transmembrane region" description="Helical" evidence="2">
    <location>
        <begin position="262"/>
        <end position="284"/>
    </location>
</feature>
<keyword evidence="2" id="KW-0812">Transmembrane</keyword>
<keyword evidence="2" id="KW-0472">Membrane</keyword>
<dbReference type="EMBL" id="CP025057">
    <property type="protein sequence ID" value="AUB31417.1"/>
    <property type="molecule type" value="Genomic_DNA"/>
</dbReference>
<feature type="region of interest" description="Disordered" evidence="1">
    <location>
        <begin position="69"/>
        <end position="89"/>
    </location>
</feature>
<accession>A0A2K8SD71</accession>
<keyword evidence="2" id="KW-1133">Transmembrane helix</keyword>
<name>A0A2K8SD71_9MOLU</name>
<gene>
    <name evidence="3" type="ORF">SFLOR_v1c03600</name>
</gene>
<feature type="compositionally biased region" description="Polar residues" evidence="1">
    <location>
        <begin position="13"/>
        <end position="31"/>
    </location>
</feature>
<feature type="region of interest" description="Disordered" evidence="1">
    <location>
        <begin position="1"/>
        <end position="31"/>
    </location>
</feature>
<proteinExistence type="predicted"/>
<feature type="transmembrane region" description="Helical" evidence="2">
    <location>
        <begin position="464"/>
        <end position="487"/>
    </location>
</feature>
<dbReference type="KEGG" id="sfz:SFLOR_v1c03600"/>
<evidence type="ECO:0000313" key="3">
    <source>
        <dbReference type="EMBL" id="AUB31417.1"/>
    </source>
</evidence>
<dbReference type="AlphaFoldDB" id="A0A2K8SD71"/>
<evidence type="ECO:0000313" key="4">
    <source>
        <dbReference type="Proteomes" id="UP000231823"/>
    </source>
</evidence>
<reference evidence="3 4" key="1">
    <citation type="submission" date="2017-12" db="EMBL/GenBank/DDBJ databases">
        <title>Complete genome sequence of Spiroplasma floricola 23-6 (ATCC 29989).</title>
        <authorList>
            <person name="Tsai Y.-M."/>
            <person name="Wu P.-S."/>
            <person name="Lo W.-S."/>
            <person name="Kuo C.-H."/>
        </authorList>
    </citation>
    <scope>NUCLEOTIDE SEQUENCE [LARGE SCALE GENOMIC DNA]</scope>
    <source>
        <strain evidence="3 4">23-6</strain>
    </source>
</reference>
<feature type="compositionally biased region" description="Polar residues" evidence="1">
    <location>
        <begin position="69"/>
        <end position="82"/>
    </location>
</feature>
<keyword evidence="4" id="KW-1185">Reference proteome</keyword>
<dbReference type="RefSeq" id="WP_100916404.1">
    <property type="nucleotide sequence ID" value="NZ_CP025057.1"/>
</dbReference>
<evidence type="ECO:0008006" key="5">
    <source>
        <dbReference type="Google" id="ProtNLM"/>
    </source>
</evidence>
<sequence>MSGLFNPFKKDNLNQNDHQQNVGNFDFNQNPHQNPIYQNETAMYQKNLIESKNEGYIRPRQRNFENSYHEQAQNIPQYSRSENNGRNRPELVNNQYLQNNQMQYQNQQMYQKPQQYQPMNNYNNYPNQYNNSLKQEYLDFDNNARIDYGNFRDENQYNRMVYSPNNNMNSIQRNENYNNRPLYENYNVPNNNMYYGYNDFSNNNQFYNQNSPYGYNPEIDYAPVSSNNYNPYDKSTYTQRYKSARMMPKEIGKEVRSEKLRIFLIFLIGVVGIITSSIMLSIFYKAGNDGTYMGVKRDQVMYPFFSITLLIFSLGFFAISLTDFGFIYSNVKKYERDLYYGKESVPYFITRNYRSLISRTVYLNWIAFCIYIFGAISLGIMYGLQSQVETGNTSFYFLFWKIGQLKPLNSEIQTNIIVLFVTLIIHILNIVTTRTRKNNIIGYYGYEIIPQQEIKEIRKRANKICMIIFFTTLAIILFLIVIPWLIIRKKRGLSLKPWGTVANG</sequence>
<feature type="transmembrane region" description="Helical" evidence="2">
    <location>
        <begin position="361"/>
        <end position="384"/>
    </location>
</feature>